<dbReference type="SUPFAM" id="SSF53756">
    <property type="entry name" value="UDP-Glycosyltransferase/glycogen phosphorylase"/>
    <property type="match status" value="1"/>
</dbReference>
<name>A0A5Q2Q6Z6_9GAMM</name>
<reference evidence="2 3" key="1">
    <citation type="submission" date="2019-11" db="EMBL/GenBank/DDBJ databases">
        <authorList>
            <person name="Khan S.A."/>
            <person name="Jeon C.O."/>
            <person name="Chun B.H."/>
        </authorList>
    </citation>
    <scope>NUCLEOTIDE SEQUENCE [LARGE SCALE GENOMIC DNA]</scope>
    <source>
        <strain evidence="2 3">IMCC 1097</strain>
    </source>
</reference>
<gene>
    <name evidence="2" type="ORF">GH975_05885</name>
</gene>
<proteinExistence type="predicted"/>
<dbReference type="GO" id="GO:0016758">
    <property type="term" value="F:hexosyltransferase activity"/>
    <property type="evidence" value="ECO:0007669"/>
    <property type="project" value="InterPro"/>
</dbReference>
<sequence>MVGQHRQLQRNLDERPQGAALCRSVLDPVAGAGRKQWAKLSRGAAVIFLTVGSQLPFDRLVIAADQWAAQHPDTPVIAQVGQTDYQPRALNVIDTLSPSDYLATVRESSLVLSHVGMGTIINCLNESTPMVLLPRSSALAETRNEHQVHTAEKLNRFALMNVVWDADDLGNTIDRLLSAPSACMKETIEVDAALLNRLRNFVDQT</sequence>
<evidence type="ECO:0000313" key="3">
    <source>
        <dbReference type="Proteomes" id="UP000388235"/>
    </source>
</evidence>
<evidence type="ECO:0000313" key="2">
    <source>
        <dbReference type="EMBL" id="QGG80129.1"/>
    </source>
</evidence>
<feature type="domain" description="Glycosyl transferase family 28 C-terminal" evidence="1">
    <location>
        <begin position="46"/>
        <end position="182"/>
    </location>
</feature>
<dbReference type="Pfam" id="PF04101">
    <property type="entry name" value="Glyco_tran_28_C"/>
    <property type="match status" value="1"/>
</dbReference>
<organism evidence="2 3">
    <name type="scientific">Litorivicinus lipolyticus</name>
    <dbReference type="NCBI Taxonomy" id="418701"/>
    <lineage>
        <taxon>Bacteria</taxon>
        <taxon>Pseudomonadati</taxon>
        <taxon>Pseudomonadota</taxon>
        <taxon>Gammaproteobacteria</taxon>
        <taxon>Oceanospirillales</taxon>
        <taxon>Litorivicinaceae</taxon>
        <taxon>Litorivicinus</taxon>
    </lineage>
</organism>
<dbReference type="InterPro" id="IPR007235">
    <property type="entry name" value="Glyco_trans_28_C"/>
</dbReference>
<evidence type="ECO:0000259" key="1">
    <source>
        <dbReference type="Pfam" id="PF04101"/>
    </source>
</evidence>
<dbReference type="KEGG" id="llp:GH975_05885"/>
<dbReference type="EMBL" id="CP045871">
    <property type="protein sequence ID" value="QGG80129.1"/>
    <property type="molecule type" value="Genomic_DNA"/>
</dbReference>
<dbReference type="Proteomes" id="UP000388235">
    <property type="component" value="Chromosome"/>
</dbReference>
<dbReference type="AlphaFoldDB" id="A0A5Q2Q6Z6"/>
<keyword evidence="3" id="KW-1185">Reference proteome</keyword>
<accession>A0A5Q2Q6Z6</accession>
<protein>
    <recommendedName>
        <fullName evidence="1">Glycosyl transferase family 28 C-terminal domain-containing protein</fullName>
    </recommendedName>
</protein>
<dbReference type="OrthoDB" id="7186565at2"/>
<dbReference type="Gene3D" id="3.40.50.2000">
    <property type="entry name" value="Glycogen Phosphorylase B"/>
    <property type="match status" value="1"/>
</dbReference>